<dbReference type="AlphaFoldDB" id="A0A0C9WIQ4"/>
<keyword evidence="2" id="KW-1185">Reference proteome</keyword>
<proteinExistence type="predicted"/>
<dbReference type="HOGENOM" id="CLU_2868007_0_0_1"/>
<protein>
    <submittedName>
        <fullName evidence="1">Uncharacterized protein</fullName>
    </submittedName>
</protein>
<evidence type="ECO:0000313" key="2">
    <source>
        <dbReference type="Proteomes" id="UP000054477"/>
    </source>
</evidence>
<evidence type="ECO:0000313" key="1">
    <source>
        <dbReference type="EMBL" id="KIJ93349.1"/>
    </source>
</evidence>
<sequence>MVEVYEGDRGCRFLLQVCLTSRMHAGSKNIESQAGTETWLTPYVSNPAYTTIQHSNDCAESAGD</sequence>
<reference evidence="1 2" key="1">
    <citation type="submission" date="2014-04" db="EMBL/GenBank/DDBJ databases">
        <authorList>
            <consortium name="DOE Joint Genome Institute"/>
            <person name="Kuo A."/>
            <person name="Kohler A."/>
            <person name="Nagy L.G."/>
            <person name="Floudas D."/>
            <person name="Copeland A."/>
            <person name="Barry K.W."/>
            <person name="Cichocki N."/>
            <person name="Veneault-Fourrey C."/>
            <person name="LaButti K."/>
            <person name="Lindquist E.A."/>
            <person name="Lipzen A."/>
            <person name="Lundell T."/>
            <person name="Morin E."/>
            <person name="Murat C."/>
            <person name="Sun H."/>
            <person name="Tunlid A."/>
            <person name="Henrissat B."/>
            <person name="Grigoriev I.V."/>
            <person name="Hibbett D.S."/>
            <person name="Martin F."/>
            <person name="Nordberg H.P."/>
            <person name="Cantor M.N."/>
            <person name="Hua S.X."/>
        </authorList>
    </citation>
    <scope>NUCLEOTIDE SEQUENCE [LARGE SCALE GENOMIC DNA]</scope>
    <source>
        <strain evidence="1 2">LaAM-08-1</strain>
    </source>
</reference>
<dbReference type="EMBL" id="KN838849">
    <property type="protein sequence ID" value="KIJ93349.1"/>
    <property type="molecule type" value="Genomic_DNA"/>
</dbReference>
<reference evidence="2" key="2">
    <citation type="submission" date="2015-01" db="EMBL/GenBank/DDBJ databases">
        <title>Evolutionary Origins and Diversification of the Mycorrhizal Mutualists.</title>
        <authorList>
            <consortium name="DOE Joint Genome Institute"/>
            <consortium name="Mycorrhizal Genomics Consortium"/>
            <person name="Kohler A."/>
            <person name="Kuo A."/>
            <person name="Nagy L.G."/>
            <person name="Floudas D."/>
            <person name="Copeland A."/>
            <person name="Barry K.W."/>
            <person name="Cichocki N."/>
            <person name="Veneault-Fourrey C."/>
            <person name="LaButti K."/>
            <person name="Lindquist E.A."/>
            <person name="Lipzen A."/>
            <person name="Lundell T."/>
            <person name="Morin E."/>
            <person name="Murat C."/>
            <person name="Riley R."/>
            <person name="Ohm R."/>
            <person name="Sun H."/>
            <person name="Tunlid A."/>
            <person name="Henrissat B."/>
            <person name="Grigoriev I.V."/>
            <person name="Hibbett D.S."/>
            <person name="Martin F."/>
        </authorList>
    </citation>
    <scope>NUCLEOTIDE SEQUENCE [LARGE SCALE GENOMIC DNA]</scope>
    <source>
        <strain evidence="2">LaAM-08-1</strain>
    </source>
</reference>
<accession>A0A0C9WIQ4</accession>
<name>A0A0C9WIQ4_9AGAR</name>
<dbReference type="Proteomes" id="UP000054477">
    <property type="component" value="Unassembled WGS sequence"/>
</dbReference>
<gene>
    <name evidence="1" type="ORF">K443DRAFT_684597</name>
</gene>
<organism evidence="1 2">
    <name type="scientific">Laccaria amethystina LaAM-08-1</name>
    <dbReference type="NCBI Taxonomy" id="1095629"/>
    <lineage>
        <taxon>Eukaryota</taxon>
        <taxon>Fungi</taxon>
        <taxon>Dikarya</taxon>
        <taxon>Basidiomycota</taxon>
        <taxon>Agaricomycotina</taxon>
        <taxon>Agaricomycetes</taxon>
        <taxon>Agaricomycetidae</taxon>
        <taxon>Agaricales</taxon>
        <taxon>Agaricineae</taxon>
        <taxon>Hydnangiaceae</taxon>
        <taxon>Laccaria</taxon>
    </lineage>
</organism>